<keyword evidence="1" id="KW-0732">Signal</keyword>
<evidence type="ECO:0000256" key="1">
    <source>
        <dbReference type="SAM" id="SignalP"/>
    </source>
</evidence>
<dbReference type="SMART" id="SM00198">
    <property type="entry name" value="SCP"/>
    <property type="match status" value="1"/>
</dbReference>
<evidence type="ECO:0000259" key="2">
    <source>
        <dbReference type="SMART" id="SM00198"/>
    </source>
</evidence>
<accession>A0ABR1E749</accession>
<dbReference type="EMBL" id="JAVFWL010000005">
    <property type="protein sequence ID" value="KAK6758514.1"/>
    <property type="molecule type" value="Genomic_DNA"/>
</dbReference>
<protein>
    <recommendedName>
        <fullName evidence="2">SCP domain-containing protein</fullName>
    </recommendedName>
</protein>
<evidence type="ECO:0000313" key="4">
    <source>
        <dbReference type="Proteomes" id="UP001303046"/>
    </source>
</evidence>
<comment type="caution">
    <text evidence="3">The sequence shown here is derived from an EMBL/GenBank/DDBJ whole genome shotgun (WGS) entry which is preliminary data.</text>
</comment>
<dbReference type="Proteomes" id="UP001303046">
    <property type="component" value="Unassembled WGS sequence"/>
</dbReference>
<feature type="domain" description="SCP" evidence="2">
    <location>
        <begin position="34"/>
        <end position="188"/>
    </location>
</feature>
<dbReference type="PANTHER" id="PTHR10334">
    <property type="entry name" value="CYSTEINE-RICH SECRETORY PROTEIN-RELATED"/>
    <property type="match status" value="1"/>
</dbReference>
<sequence>MQQYIAILTAVLFGAIAATAPNTICPNNQAISDTIRNVFLKRHNQIRSRVAQGTFALKNGVYARRASKMIKLNYNCDAEKSANDWAQKCKDDISWTNKYDEVRYAYKGPKTDLEAITRATIKIWRSEAGTGSFLQGPNDKNVYGPYLGIPNLAKILWDEHKEIGCSVVKCSNFTNVVCHYAPKLFTTGGQIYKMGEPCKRCSGNAISGEGTTERFSVYEEDFEDITIEQHPEWCFPSQTL</sequence>
<dbReference type="SUPFAM" id="SSF55797">
    <property type="entry name" value="PR-1-like"/>
    <property type="match status" value="1"/>
</dbReference>
<dbReference type="CDD" id="cd05380">
    <property type="entry name" value="CAP_euk"/>
    <property type="match status" value="1"/>
</dbReference>
<feature type="signal peptide" evidence="1">
    <location>
        <begin position="1"/>
        <end position="18"/>
    </location>
</feature>
<dbReference type="Gene3D" id="3.40.33.10">
    <property type="entry name" value="CAP"/>
    <property type="match status" value="1"/>
</dbReference>
<proteinExistence type="predicted"/>
<gene>
    <name evidence="3" type="primary">Necator_chrV.g20795</name>
    <name evidence="3" type="ORF">RB195_016002</name>
</gene>
<dbReference type="InterPro" id="IPR014044">
    <property type="entry name" value="CAP_dom"/>
</dbReference>
<dbReference type="InterPro" id="IPR001283">
    <property type="entry name" value="CRISP-related"/>
</dbReference>
<feature type="chain" id="PRO_5045200724" description="SCP domain-containing protein" evidence="1">
    <location>
        <begin position="19"/>
        <end position="240"/>
    </location>
</feature>
<keyword evidence="4" id="KW-1185">Reference proteome</keyword>
<organism evidence="3 4">
    <name type="scientific">Necator americanus</name>
    <name type="common">Human hookworm</name>
    <dbReference type="NCBI Taxonomy" id="51031"/>
    <lineage>
        <taxon>Eukaryota</taxon>
        <taxon>Metazoa</taxon>
        <taxon>Ecdysozoa</taxon>
        <taxon>Nematoda</taxon>
        <taxon>Chromadorea</taxon>
        <taxon>Rhabditida</taxon>
        <taxon>Rhabditina</taxon>
        <taxon>Rhabditomorpha</taxon>
        <taxon>Strongyloidea</taxon>
        <taxon>Ancylostomatidae</taxon>
        <taxon>Bunostominae</taxon>
        <taxon>Necator</taxon>
    </lineage>
</organism>
<dbReference type="Pfam" id="PF00188">
    <property type="entry name" value="CAP"/>
    <property type="match status" value="1"/>
</dbReference>
<reference evidence="3 4" key="1">
    <citation type="submission" date="2023-08" db="EMBL/GenBank/DDBJ databases">
        <title>A Necator americanus chromosomal reference genome.</title>
        <authorList>
            <person name="Ilik V."/>
            <person name="Petrzelkova K.J."/>
            <person name="Pardy F."/>
            <person name="Fuh T."/>
            <person name="Niatou-Singa F.S."/>
            <person name="Gouil Q."/>
            <person name="Baker L."/>
            <person name="Ritchie M.E."/>
            <person name="Jex A.R."/>
            <person name="Gazzola D."/>
            <person name="Li H."/>
            <person name="Toshio Fujiwara R."/>
            <person name="Zhan B."/>
            <person name="Aroian R.V."/>
            <person name="Pafco B."/>
            <person name="Schwarz E.M."/>
        </authorList>
    </citation>
    <scope>NUCLEOTIDE SEQUENCE [LARGE SCALE GENOMIC DNA]</scope>
    <source>
        <strain evidence="3 4">Aroian</strain>
        <tissue evidence="3">Whole animal</tissue>
    </source>
</reference>
<name>A0ABR1E749_NECAM</name>
<dbReference type="InterPro" id="IPR035940">
    <property type="entry name" value="CAP_sf"/>
</dbReference>
<evidence type="ECO:0000313" key="3">
    <source>
        <dbReference type="EMBL" id="KAK6758514.1"/>
    </source>
</evidence>